<feature type="compositionally biased region" description="Basic and acidic residues" evidence="1">
    <location>
        <begin position="58"/>
        <end position="79"/>
    </location>
</feature>
<dbReference type="AlphaFoldDB" id="A0A9W9I0R6"/>
<gene>
    <name evidence="2" type="ORF">N7492_007901</name>
</gene>
<dbReference type="OrthoDB" id="5330253at2759"/>
<reference evidence="2" key="1">
    <citation type="submission" date="2022-11" db="EMBL/GenBank/DDBJ databases">
        <authorList>
            <person name="Petersen C."/>
        </authorList>
    </citation>
    <scope>NUCLEOTIDE SEQUENCE</scope>
    <source>
        <strain evidence="2">IBT 21917</strain>
    </source>
</reference>
<organism evidence="2 3">
    <name type="scientific">Penicillium capsulatum</name>
    <dbReference type="NCBI Taxonomy" id="69766"/>
    <lineage>
        <taxon>Eukaryota</taxon>
        <taxon>Fungi</taxon>
        <taxon>Dikarya</taxon>
        <taxon>Ascomycota</taxon>
        <taxon>Pezizomycotina</taxon>
        <taxon>Eurotiomycetes</taxon>
        <taxon>Eurotiomycetidae</taxon>
        <taxon>Eurotiales</taxon>
        <taxon>Aspergillaceae</taxon>
        <taxon>Penicillium</taxon>
    </lineage>
</organism>
<dbReference type="PANTHER" id="PTHR28186:SF1">
    <property type="entry name" value="MEIOTICALLY UP-REGULATED GENE 9 PROTEIN"/>
    <property type="match status" value="1"/>
</dbReference>
<dbReference type="InterPro" id="IPR018809">
    <property type="entry name" value="DUF2406"/>
</dbReference>
<evidence type="ECO:0000313" key="2">
    <source>
        <dbReference type="EMBL" id="KAJ5162509.1"/>
    </source>
</evidence>
<reference evidence="2" key="2">
    <citation type="journal article" date="2023" name="IMA Fungus">
        <title>Comparative genomic study of the Penicillium genus elucidates a diverse pangenome and 15 lateral gene transfer events.</title>
        <authorList>
            <person name="Petersen C."/>
            <person name="Sorensen T."/>
            <person name="Nielsen M.R."/>
            <person name="Sondergaard T.E."/>
            <person name="Sorensen J.L."/>
            <person name="Fitzpatrick D.A."/>
            <person name="Frisvad J.C."/>
            <person name="Nielsen K.L."/>
        </authorList>
    </citation>
    <scope>NUCLEOTIDE SEQUENCE</scope>
    <source>
        <strain evidence="2">IBT 21917</strain>
    </source>
</reference>
<keyword evidence="3" id="KW-1185">Reference proteome</keyword>
<protein>
    <submittedName>
        <fullName evidence="2">Uncharacterized protein</fullName>
    </submittedName>
</protein>
<dbReference type="EMBL" id="JAPQKO010000005">
    <property type="protein sequence ID" value="KAJ5162509.1"/>
    <property type="molecule type" value="Genomic_DNA"/>
</dbReference>
<feature type="compositionally biased region" description="Polar residues" evidence="1">
    <location>
        <begin position="41"/>
        <end position="56"/>
    </location>
</feature>
<evidence type="ECO:0000256" key="1">
    <source>
        <dbReference type="SAM" id="MobiDB-lite"/>
    </source>
</evidence>
<name>A0A9W9I0R6_9EURO</name>
<evidence type="ECO:0000313" key="3">
    <source>
        <dbReference type="Proteomes" id="UP001146351"/>
    </source>
</evidence>
<accession>A0A9W9I0R6</accession>
<proteinExistence type="predicted"/>
<feature type="region of interest" description="Disordered" evidence="1">
    <location>
        <begin position="1"/>
        <end position="79"/>
    </location>
</feature>
<sequence>MDSFRSSSEHSGSIPSHHSPKTSLQNKNDPNLALHEAQPIALNNQPLTQDTWSLRSMQHRDRDGQIITDPDRSNPTRSRLERPLDTIRNFEAAIDAGRRQR</sequence>
<dbReference type="Pfam" id="PF10295">
    <property type="entry name" value="DUF2406"/>
    <property type="match status" value="1"/>
</dbReference>
<comment type="caution">
    <text evidence="2">The sequence shown here is derived from an EMBL/GenBank/DDBJ whole genome shotgun (WGS) entry which is preliminary data.</text>
</comment>
<dbReference type="Proteomes" id="UP001146351">
    <property type="component" value="Unassembled WGS sequence"/>
</dbReference>
<dbReference type="PANTHER" id="PTHR28186">
    <property type="entry name" value="MEIOTICALLY UP-REGULATED GENE 9 PROTEIN"/>
    <property type="match status" value="1"/>
</dbReference>